<dbReference type="OrthoDB" id="5966510at2759"/>
<comment type="caution">
    <text evidence="1">The sequence shown here is derived from an EMBL/GenBank/DDBJ whole genome shotgun (WGS) entry which is preliminary data.</text>
</comment>
<dbReference type="InterPro" id="IPR014710">
    <property type="entry name" value="RmlC-like_jellyroll"/>
</dbReference>
<name>A0A814JTD5_9BILA</name>
<dbReference type="Gene3D" id="2.60.120.10">
    <property type="entry name" value="Jelly Rolls"/>
    <property type="match status" value="1"/>
</dbReference>
<dbReference type="EMBL" id="CAJNOC010005076">
    <property type="protein sequence ID" value="CAF1041653.1"/>
    <property type="molecule type" value="Genomic_DNA"/>
</dbReference>
<dbReference type="AlphaFoldDB" id="A0A814JTD5"/>
<sequence>MAMIPKQLELSEQTLKLFETALSKPNTTNDKNKLFPHLNDHSIQKINYPMGNIHDKPNVNIKHLEWLLDIDKNSRDKNEAHRIFMENYHKIFKEESKENALKSQKKEIWSRLYKNKEEVSNNKSLKLLEIKAKENLDDSDDNNDENVENPTDSHNIGLHLEKIHKKTEEIVDPYLKKLASLKQLRKILKKYPFERNDEENKQIYEILKTYDEFLGLFPPIQRDDQLLLQKLCEYAQLETVSVKSTPVFGNFAFYMILKGSVK</sequence>
<evidence type="ECO:0000313" key="2">
    <source>
        <dbReference type="Proteomes" id="UP000663879"/>
    </source>
</evidence>
<protein>
    <submittedName>
        <fullName evidence="1">Uncharacterized protein</fullName>
    </submittedName>
</protein>
<feature type="non-terminal residue" evidence="1">
    <location>
        <position position="1"/>
    </location>
</feature>
<accession>A0A814JTD5</accession>
<evidence type="ECO:0000313" key="1">
    <source>
        <dbReference type="EMBL" id="CAF1041653.1"/>
    </source>
</evidence>
<proteinExistence type="predicted"/>
<reference evidence="1" key="1">
    <citation type="submission" date="2021-02" db="EMBL/GenBank/DDBJ databases">
        <authorList>
            <person name="Nowell W R."/>
        </authorList>
    </citation>
    <scope>NUCLEOTIDE SEQUENCE</scope>
    <source>
        <strain evidence="1">Ploen Becks lab</strain>
    </source>
</reference>
<organism evidence="1 2">
    <name type="scientific">Brachionus calyciflorus</name>
    <dbReference type="NCBI Taxonomy" id="104777"/>
    <lineage>
        <taxon>Eukaryota</taxon>
        <taxon>Metazoa</taxon>
        <taxon>Spiralia</taxon>
        <taxon>Gnathifera</taxon>
        <taxon>Rotifera</taxon>
        <taxon>Eurotatoria</taxon>
        <taxon>Monogononta</taxon>
        <taxon>Pseudotrocha</taxon>
        <taxon>Ploima</taxon>
        <taxon>Brachionidae</taxon>
        <taxon>Brachionus</taxon>
    </lineage>
</organism>
<gene>
    <name evidence="1" type="ORF">OXX778_LOCUS18381</name>
</gene>
<keyword evidence="2" id="KW-1185">Reference proteome</keyword>
<dbReference type="Proteomes" id="UP000663879">
    <property type="component" value="Unassembled WGS sequence"/>
</dbReference>